<evidence type="ECO:0000313" key="3">
    <source>
        <dbReference type="Proteomes" id="UP001054945"/>
    </source>
</evidence>
<dbReference type="EMBL" id="BPLR01006231">
    <property type="protein sequence ID" value="GIY08318.1"/>
    <property type="molecule type" value="Genomic_DNA"/>
</dbReference>
<protein>
    <submittedName>
        <fullName evidence="2">Uncharacterized protein</fullName>
    </submittedName>
</protein>
<gene>
    <name evidence="2" type="ORF">CEXT_319211</name>
</gene>
<feature type="region of interest" description="Disordered" evidence="1">
    <location>
        <begin position="1"/>
        <end position="38"/>
    </location>
</feature>
<feature type="compositionally biased region" description="Basic and acidic residues" evidence="1">
    <location>
        <begin position="1"/>
        <end position="11"/>
    </location>
</feature>
<comment type="caution">
    <text evidence="2">The sequence shown here is derived from an EMBL/GenBank/DDBJ whole genome shotgun (WGS) entry which is preliminary data.</text>
</comment>
<organism evidence="2 3">
    <name type="scientific">Caerostris extrusa</name>
    <name type="common">Bark spider</name>
    <name type="synonym">Caerostris bankana</name>
    <dbReference type="NCBI Taxonomy" id="172846"/>
    <lineage>
        <taxon>Eukaryota</taxon>
        <taxon>Metazoa</taxon>
        <taxon>Ecdysozoa</taxon>
        <taxon>Arthropoda</taxon>
        <taxon>Chelicerata</taxon>
        <taxon>Arachnida</taxon>
        <taxon>Araneae</taxon>
        <taxon>Araneomorphae</taxon>
        <taxon>Entelegynae</taxon>
        <taxon>Araneoidea</taxon>
        <taxon>Araneidae</taxon>
        <taxon>Caerostris</taxon>
    </lineage>
</organism>
<dbReference type="AlphaFoldDB" id="A0AAV4QE51"/>
<reference evidence="2 3" key="1">
    <citation type="submission" date="2021-06" db="EMBL/GenBank/DDBJ databases">
        <title>Caerostris extrusa draft genome.</title>
        <authorList>
            <person name="Kono N."/>
            <person name="Arakawa K."/>
        </authorList>
    </citation>
    <scope>NUCLEOTIDE SEQUENCE [LARGE SCALE GENOMIC DNA]</scope>
</reference>
<evidence type="ECO:0000313" key="2">
    <source>
        <dbReference type="EMBL" id="GIY08318.1"/>
    </source>
</evidence>
<accession>A0AAV4QE51</accession>
<name>A0AAV4QE51_CAEEX</name>
<proteinExistence type="predicted"/>
<evidence type="ECO:0000256" key="1">
    <source>
        <dbReference type="SAM" id="MobiDB-lite"/>
    </source>
</evidence>
<dbReference type="Proteomes" id="UP001054945">
    <property type="component" value="Unassembled WGS sequence"/>
</dbReference>
<feature type="compositionally biased region" description="Basic and acidic residues" evidence="1">
    <location>
        <begin position="18"/>
        <end position="31"/>
    </location>
</feature>
<keyword evidence="3" id="KW-1185">Reference proteome</keyword>
<sequence length="79" mass="9475">MDDPLKEKERYQTLSKENVPRDREYGEEFSEKKKKQRNTATQLFQPILSQHFSVVALNWNGLNTRHQREKSLTVLEKKK</sequence>